<gene>
    <name evidence="2" type="ORF">BROFUL_02838</name>
</gene>
<comment type="caution">
    <text evidence="2">The sequence shown here is derived from an EMBL/GenBank/DDBJ whole genome shotgun (WGS) entry which is preliminary data.</text>
</comment>
<keyword evidence="3" id="KW-1185">Reference proteome</keyword>
<evidence type="ECO:0000259" key="1">
    <source>
        <dbReference type="Pfam" id="PF05685"/>
    </source>
</evidence>
<organism evidence="2 3">
    <name type="scientific">Candidatus Brocadia fulgida</name>
    <dbReference type="NCBI Taxonomy" id="380242"/>
    <lineage>
        <taxon>Bacteria</taxon>
        <taxon>Pseudomonadati</taxon>
        <taxon>Planctomycetota</taxon>
        <taxon>Candidatus Brocadiia</taxon>
        <taxon>Candidatus Brocadiales</taxon>
        <taxon>Candidatus Brocadiaceae</taxon>
        <taxon>Candidatus Brocadia</taxon>
    </lineage>
</organism>
<dbReference type="InterPro" id="IPR008538">
    <property type="entry name" value="Uma2"/>
</dbReference>
<dbReference type="CDD" id="cd06260">
    <property type="entry name" value="DUF820-like"/>
    <property type="match status" value="1"/>
</dbReference>
<dbReference type="Gene3D" id="3.90.1570.10">
    <property type="entry name" value="tt1808, chain A"/>
    <property type="match status" value="1"/>
</dbReference>
<dbReference type="EMBL" id="LAQJ01000268">
    <property type="protein sequence ID" value="KKO18455.1"/>
    <property type="molecule type" value="Genomic_DNA"/>
</dbReference>
<dbReference type="AlphaFoldDB" id="A0A0M2US31"/>
<reference evidence="2 3" key="1">
    <citation type="journal article" date="2013" name="BMC Microbiol.">
        <title>Identification of the type II cytochrome c maturation pathway in anammox bacteria by comparative genomics.</title>
        <authorList>
            <person name="Ferousi C."/>
            <person name="Speth D.R."/>
            <person name="Reimann J."/>
            <person name="Op den Camp H.J."/>
            <person name="Allen J.W."/>
            <person name="Keltjens J.T."/>
            <person name="Jetten M.S."/>
        </authorList>
    </citation>
    <scope>NUCLEOTIDE SEQUENCE [LARGE SCALE GENOMIC DNA]</scope>
    <source>
        <strain evidence="2">RU1</strain>
    </source>
</reference>
<dbReference type="SUPFAM" id="SSF52980">
    <property type="entry name" value="Restriction endonuclease-like"/>
    <property type="match status" value="1"/>
</dbReference>
<sequence>MYARHGVREYWIIDPEHETVDVFLLKDKEFDGKRYCLKDTIRSSVIQDLRIEGKEIFQ</sequence>
<evidence type="ECO:0000313" key="2">
    <source>
        <dbReference type="EMBL" id="KKO18455.1"/>
    </source>
</evidence>
<protein>
    <recommendedName>
        <fullName evidence="1">Putative restriction endonuclease domain-containing protein</fullName>
    </recommendedName>
</protein>
<dbReference type="Pfam" id="PF05685">
    <property type="entry name" value="Uma2"/>
    <property type="match status" value="1"/>
</dbReference>
<dbReference type="Proteomes" id="UP000034954">
    <property type="component" value="Unassembled WGS sequence"/>
</dbReference>
<feature type="domain" description="Putative restriction endonuclease" evidence="1">
    <location>
        <begin position="1"/>
        <end position="35"/>
    </location>
</feature>
<dbReference type="InterPro" id="IPR011335">
    <property type="entry name" value="Restrct_endonuc-II-like"/>
</dbReference>
<name>A0A0M2US31_9BACT</name>
<accession>A0A0M2US31</accession>
<dbReference type="InterPro" id="IPR012296">
    <property type="entry name" value="Nuclease_put_TT1808"/>
</dbReference>
<evidence type="ECO:0000313" key="3">
    <source>
        <dbReference type="Proteomes" id="UP000034954"/>
    </source>
</evidence>
<proteinExistence type="predicted"/>